<dbReference type="InterPro" id="IPR011711">
    <property type="entry name" value="GntR_C"/>
</dbReference>
<dbReference type="InterPro" id="IPR008920">
    <property type="entry name" value="TF_FadR/GntR_C"/>
</dbReference>
<dbReference type="CDD" id="cd07377">
    <property type="entry name" value="WHTH_GntR"/>
    <property type="match status" value="1"/>
</dbReference>
<dbReference type="PANTHER" id="PTHR43537">
    <property type="entry name" value="TRANSCRIPTIONAL REGULATOR, GNTR FAMILY"/>
    <property type="match status" value="1"/>
</dbReference>
<dbReference type="RefSeq" id="WP_066665437.1">
    <property type="nucleotide sequence ID" value="NZ_CBCSCL010000001.1"/>
</dbReference>
<keyword evidence="2" id="KW-0238">DNA-binding</keyword>
<keyword evidence="3" id="KW-0804">Transcription</keyword>
<dbReference type="AlphaFoldDB" id="A0A193GKV9"/>
<reference evidence="5 6" key="1">
    <citation type="submission" date="2016-06" db="EMBL/GenBank/DDBJ databases">
        <title>Complete genome sequences of Bordetella bronchialis and Bordetella flabilis.</title>
        <authorList>
            <person name="LiPuma J.J."/>
            <person name="Spilker T."/>
        </authorList>
    </citation>
    <scope>NUCLEOTIDE SEQUENCE [LARGE SCALE GENOMIC DNA]</scope>
    <source>
        <strain evidence="5 6">AU10664</strain>
    </source>
</reference>
<evidence type="ECO:0000313" key="5">
    <source>
        <dbReference type="EMBL" id="ANN80490.1"/>
    </source>
</evidence>
<dbReference type="Pfam" id="PF00392">
    <property type="entry name" value="GntR"/>
    <property type="match status" value="1"/>
</dbReference>
<evidence type="ECO:0000259" key="4">
    <source>
        <dbReference type="PROSITE" id="PS50949"/>
    </source>
</evidence>
<keyword evidence="1" id="KW-0805">Transcription regulation</keyword>
<evidence type="ECO:0000256" key="2">
    <source>
        <dbReference type="ARBA" id="ARBA00023125"/>
    </source>
</evidence>
<proteinExistence type="predicted"/>
<gene>
    <name evidence="5" type="ORF">BAU07_13745</name>
</gene>
<accession>A0A193GKV9</accession>
<dbReference type="PANTHER" id="PTHR43537:SF5">
    <property type="entry name" value="UXU OPERON TRANSCRIPTIONAL REGULATOR"/>
    <property type="match status" value="1"/>
</dbReference>
<dbReference type="SUPFAM" id="SSF48008">
    <property type="entry name" value="GntR ligand-binding domain-like"/>
    <property type="match status" value="1"/>
</dbReference>
<organism evidence="5 6">
    <name type="scientific">Bordetella flabilis</name>
    <dbReference type="NCBI Taxonomy" id="463014"/>
    <lineage>
        <taxon>Bacteria</taxon>
        <taxon>Pseudomonadati</taxon>
        <taxon>Pseudomonadota</taxon>
        <taxon>Betaproteobacteria</taxon>
        <taxon>Burkholderiales</taxon>
        <taxon>Alcaligenaceae</taxon>
        <taxon>Bordetella</taxon>
    </lineage>
</organism>
<name>A0A193GKV9_9BORD</name>
<dbReference type="InterPro" id="IPR000524">
    <property type="entry name" value="Tscrpt_reg_HTH_GntR"/>
</dbReference>
<dbReference type="EMBL" id="CP016172">
    <property type="protein sequence ID" value="ANN80490.1"/>
    <property type="molecule type" value="Genomic_DNA"/>
</dbReference>
<sequence>MAPQTRPESALLRVTKQLESQLHELALRDGSRLPSERAMAERFGASRSTVREAVQRLIARGLLQSRPGSGVFVAGAHPSEPASSWLRMIAEQPALRADTLEFRAIFECCAARFAADRASGEEKARLGAVIDDMARAVQRQDVAAEALADAQFHLTLAAISHNFMLTQFYAVVINQLREHITLNTYDANQDVRHARARSSARLKQHDAIYQAVRAGQAARAAQAMARHISYVGAQFKSDH</sequence>
<dbReference type="Gene3D" id="1.10.10.10">
    <property type="entry name" value="Winged helix-like DNA-binding domain superfamily/Winged helix DNA-binding domain"/>
    <property type="match status" value="1"/>
</dbReference>
<evidence type="ECO:0000313" key="6">
    <source>
        <dbReference type="Proteomes" id="UP000091926"/>
    </source>
</evidence>
<dbReference type="GO" id="GO:0003677">
    <property type="term" value="F:DNA binding"/>
    <property type="evidence" value="ECO:0007669"/>
    <property type="project" value="UniProtKB-KW"/>
</dbReference>
<dbReference type="Proteomes" id="UP000091926">
    <property type="component" value="Chromosome"/>
</dbReference>
<dbReference type="SMART" id="SM00345">
    <property type="entry name" value="HTH_GNTR"/>
    <property type="match status" value="1"/>
</dbReference>
<feature type="domain" description="HTH gntR-type" evidence="4">
    <location>
        <begin position="8"/>
        <end position="76"/>
    </location>
</feature>
<evidence type="ECO:0000256" key="3">
    <source>
        <dbReference type="ARBA" id="ARBA00023163"/>
    </source>
</evidence>
<dbReference type="SMART" id="SM00895">
    <property type="entry name" value="FCD"/>
    <property type="match status" value="1"/>
</dbReference>
<keyword evidence="6" id="KW-1185">Reference proteome</keyword>
<dbReference type="Gene3D" id="1.20.120.530">
    <property type="entry name" value="GntR ligand-binding domain-like"/>
    <property type="match status" value="1"/>
</dbReference>
<dbReference type="SUPFAM" id="SSF46785">
    <property type="entry name" value="Winged helix' DNA-binding domain"/>
    <property type="match status" value="1"/>
</dbReference>
<protein>
    <recommendedName>
        <fullName evidence="4">HTH gntR-type domain-containing protein</fullName>
    </recommendedName>
</protein>
<dbReference type="InterPro" id="IPR036390">
    <property type="entry name" value="WH_DNA-bd_sf"/>
</dbReference>
<dbReference type="GO" id="GO:0003700">
    <property type="term" value="F:DNA-binding transcription factor activity"/>
    <property type="evidence" value="ECO:0007669"/>
    <property type="project" value="InterPro"/>
</dbReference>
<dbReference type="Pfam" id="PF07729">
    <property type="entry name" value="FCD"/>
    <property type="match status" value="1"/>
</dbReference>
<evidence type="ECO:0000256" key="1">
    <source>
        <dbReference type="ARBA" id="ARBA00023015"/>
    </source>
</evidence>
<dbReference type="KEGG" id="bfz:BAU07_13745"/>
<dbReference type="PRINTS" id="PR00035">
    <property type="entry name" value="HTHGNTR"/>
</dbReference>
<dbReference type="STRING" id="463014.BAU07_13745"/>
<dbReference type="OrthoDB" id="5450856at2"/>
<dbReference type="PROSITE" id="PS50949">
    <property type="entry name" value="HTH_GNTR"/>
    <property type="match status" value="1"/>
</dbReference>
<dbReference type="InterPro" id="IPR036388">
    <property type="entry name" value="WH-like_DNA-bd_sf"/>
</dbReference>